<feature type="compositionally biased region" description="Low complexity" evidence="1">
    <location>
        <begin position="177"/>
        <end position="186"/>
    </location>
</feature>
<feature type="domain" description="DUF4142" evidence="3">
    <location>
        <begin position="29"/>
        <end position="162"/>
    </location>
</feature>
<dbReference type="Proteomes" id="UP000781958">
    <property type="component" value="Unassembled WGS sequence"/>
</dbReference>
<evidence type="ECO:0000313" key="4">
    <source>
        <dbReference type="EMBL" id="MBP2292584.1"/>
    </source>
</evidence>
<accession>A0ABS4SJ51</accession>
<dbReference type="EMBL" id="JAGINP010000007">
    <property type="protein sequence ID" value="MBP2292584.1"/>
    <property type="molecule type" value="Genomic_DNA"/>
</dbReference>
<feature type="chain" id="PRO_5045245746" evidence="2">
    <location>
        <begin position="21"/>
        <end position="186"/>
    </location>
</feature>
<dbReference type="Gene3D" id="1.20.1260.10">
    <property type="match status" value="1"/>
</dbReference>
<gene>
    <name evidence="4" type="ORF">J2851_002362</name>
</gene>
<proteinExistence type="predicted"/>
<dbReference type="RefSeq" id="WP_209766451.1">
    <property type="nucleotide sequence ID" value="NZ_JAGINP010000007.1"/>
</dbReference>
<dbReference type="InterPro" id="IPR012347">
    <property type="entry name" value="Ferritin-like"/>
</dbReference>
<dbReference type="Pfam" id="PF13628">
    <property type="entry name" value="DUF4142"/>
    <property type="match status" value="1"/>
</dbReference>
<feature type="region of interest" description="Disordered" evidence="1">
    <location>
        <begin position="163"/>
        <end position="186"/>
    </location>
</feature>
<dbReference type="PANTHER" id="PTHR38593">
    <property type="entry name" value="BLR2558 PROTEIN"/>
    <property type="match status" value="1"/>
</dbReference>
<dbReference type="PANTHER" id="PTHR38593:SF1">
    <property type="entry name" value="BLR2558 PROTEIN"/>
    <property type="match status" value="1"/>
</dbReference>
<keyword evidence="2" id="KW-0732">Signal</keyword>
<organism evidence="4 5">
    <name type="scientific">Azospirillum rugosum</name>
    <dbReference type="NCBI Taxonomy" id="416170"/>
    <lineage>
        <taxon>Bacteria</taxon>
        <taxon>Pseudomonadati</taxon>
        <taxon>Pseudomonadota</taxon>
        <taxon>Alphaproteobacteria</taxon>
        <taxon>Rhodospirillales</taxon>
        <taxon>Azospirillaceae</taxon>
        <taxon>Azospirillum</taxon>
    </lineage>
</organism>
<evidence type="ECO:0000256" key="1">
    <source>
        <dbReference type="SAM" id="MobiDB-lite"/>
    </source>
</evidence>
<evidence type="ECO:0000313" key="5">
    <source>
        <dbReference type="Proteomes" id="UP000781958"/>
    </source>
</evidence>
<evidence type="ECO:0000256" key="2">
    <source>
        <dbReference type="SAM" id="SignalP"/>
    </source>
</evidence>
<keyword evidence="5" id="KW-1185">Reference proteome</keyword>
<sequence>MRRALISAVLLMSLGPVALAQQPLPLSRQERNFISEALADSMAERALGKLAQDRAETESVRRFARRVVDEHGPVADRLVDMAQRHDIPIPRELNPAARAHLASLRDTPEESFDRRYIAAEEETHARAIKLFEAQAERDGETAAFARETLPMLHAHFEDARAIARDLSRRPAPPQSQAPPGVSGSSE</sequence>
<name>A0ABS4SJ51_9PROT</name>
<comment type="caution">
    <text evidence="4">The sequence shown here is derived from an EMBL/GenBank/DDBJ whole genome shotgun (WGS) entry which is preliminary data.</text>
</comment>
<reference evidence="4 5" key="1">
    <citation type="submission" date="2021-03" db="EMBL/GenBank/DDBJ databases">
        <title>Genomic Encyclopedia of Type Strains, Phase III (KMG-III): the genomes of soil and plant-associated and newly described type strains.</title>
        <authorList>
            <person name="Whitman W."/>
        </authorList>
    </citation>
    <scope>NUCLEOTIDE SEQUENCE [LARGE SCALE GENOMIC DNA]</scope>
    <source>
        <strain evidence="4 5">IMMIB AFH-6</strain>
    </source>
</reference>
<evidence type="ECO:0000259" key="3">
    <source>
        <dbReference type="Pfam" id="PF13628"/>
    </source>
</evidence>
<dbReference type="InterPro" id="IPR025419">
    <property type="entry name" value="DUF4142"/>
</dbReference>
<feature type="signal peptide" evidence="2">
    <location>
        <begin position="1"/>
        <end position="20"/>
    </location>
</feature>
<protein>
    <submittedName>
        <fullName evidence="4">Membrane protein</fullName>
    </submittedName>
</protein>